<evidence type="ECO:0000256" key="4">
    <source>
        <dbReference type="ARBA" id="ARBA00023136"/>
    </source>
</evidence>
<feature type="transmembrane region" description="Helical" evidence="5">
    <location>
        <begin position="22"/>
        <end position="43"/>
    </location>
</feature>
<dbReference type="AlphaFoldDB" id="A0A409YGQ2"/>
<feature type="transmembrane region" description="Helical" evidence="5">
    <location>
        <begin position="55"/>
        <end position="75"/>
    </location>
</feature>
<evidence type="ECO:0000313" key="6">
    <source>
        <dbReference type="EMBL" id="PPR02201.1"/>
    </source>
</evidence>
<evidence type="ECO:0000256" key="1">
    <source>
        <dbReference type="ARBA" id="ARBA00004141"/>
    </source>
</evidence>
<keyword evidence="2 5" id="KW-0812">Transmembrane</keyword>
<evidence type="ECO:0000256" key="5">
    <source>
        <dbReference type="SAM" id="Phobius"/>
    </source>
</evidence>
<dbReference type="Proteomes" id="UP000284842">
    <property type="component" value="Unassembled WGS sequence"/>
</dbReference>
<accession>A0A409YGQ2</accession>
<protein>
    <recommendedName>
        <fullName evidence="8">Nodulin-like domain-containing protein</fullName>
    </recommendedName>
</protein>
<evidence type="ECO:0000313" key="7">
    <source>
        <dbReference type="Proteomes" id="UP000284842"/>
    </source>
</evidence>
<dbReference type="SUPFAM" id="SSF103473">
    <property type="entry name" value="MFS general substrate transporter"/>
    <property type="match status" value="1"/>
</dbReference>
<sequence>MMSQYTIAALVGSLIDKHGSRLASLIAGLLFFTGFGAFAYEVHDCPEDFEPSQAFFYRLVFYFLLTGFGTVFGYFSSLFAASKAFPQNLGLASGFSMALFGLSPLFLCSIATSHFKDHVSGLINVTNYMSFLALSTGIVFTIGYFNLAALPSRPEHEQANSAPTESTPLLDSELPHATLATDRSIKALLKDFNFYLLLVICVVLLGAGEMVISNIGTIVMSLASDGASNNTMDASSAAAFQVKLFSVANTVTRITVGPLADLLVPSASPDITAVVSLRKHRFSRYTFLSISSLTMALTFAWTALEVRNPSQIWVLSLGIATAYSSVFTILPSIISAMWGIENVARNFGILMYAPFTGTPAFSYIYAFISEAHTQPGTRICQGVSCWYSTFLFCASTSLLSLVASLILWKRWHGKI</sequence>
<keyword evidence="3 5" id="KW-1133">Transmembrane helix</keyword>
<name>A0A409YGQ2_9AGAR</name>
<dbReference type="InParanoid" id="A0A409YGQ2"/>
<evidence type="ECO:0008006" key="8">
    <source>
        <dbReference type="Google" id="ProtNLM"/>
    </source>
</evidence>
<dbReference type="OrthoDB" id="410267at2759"/>
<feature type="transmembrane region" description="Helical" evidence="5">
    <location>
        <begin position="386"/>
        <end position="408"/>
    </location>
</feature>
<feature type="transmembrane region" description="Helical" evidence="5">
    <location>
        <begin position="346"/>
        <end position="366"/>
    </location>
</feature>
<dbReference type="GO" id="GO:0000329">
    <property type="term" value="C:fungal-type vacuole membrane"/>
    <property type="evidence" value="ECO:0007669"/>
    <property type="project" value="TreeGrafter"/>
</dbReference>
<dbReference type="EMBL" id="NHTK01001184">
    <property type="protein sequence ID" value="PPR02201.1"/>
    <property type="molecule type" value="Genomic_DNA"/>
</dbReference>
<comment type="subcellular location">
    <subcellularLocation>
        <location evidence="1">Membrane</location>
        <topology evidence="1">Multi-pass membrane protein</topology>
    </subcellularLocation>
</comment>
<keyword evidence="4 5" id="KW-0472">Membrane</keyword>
<dbReference type="PANTHER" id="PTHR21576:SF158">
    <property type="entry name" value="RIBOSOMAL RNA-PROCESSING PROTEIN 12-LIKE CONSERVED DOMAIN-CONTAINING PROTEIN"/>
    <property type="match status" value="1"/>
</dbReference>
<dbReference type="InterPro" id="IPR036259">
    <property type="entry name" value="MFS_trans_sf"/>
</dbReference>
<feature type="transmembrane region" description="Helical" evidence="5">
    <location>
        <begin position="95"/>
        <end position="115"/>
    </location>
</feature>
<gene>
    <name evidence="6" type="ORF">CVT24_011428</name>
</gene>
<feature type="transmembrane region" description="Helical" evidence="5">
    <location>
        <begin position="310"/>
        <end position="334"/>
    </location>
</feature>
<evidence type="ECO:0000256" key="2">
    <source>
        <dbReference type="ARBA" id="ARBA00022692"/>
    </source>
</evidence>
<reference evidence="6 7" key="1">
    <citation type="journal article" date="2018" name="Evol. Lett.">
        <title>Horizontal gene cluster transfer increased hallucinogenic mushroom diversity.</title>
        <authorList>
            <person name="Reynolds H.T."/>
            <person name="Vijayakumar V."/>
            <person name="Gluck-Thaler E."/>
            <person name="Korotkin H.B."/>
            <person name="Matheny P.B."/>
            <person name="Slot J.C."/>
        </authorList>
    </citation>
    <scope>NUCLEOTIDE SEQUENCE [LARGE SCALE GENOMIC DNA]</scope>
    <source>
        <strain evidence="6 7">2629</strain>
    </source>
</reference>
<feature type="transmembrane region" description="Helical" evidence="5">
    <location>
        <begin position="192"/>
        <end position="212"/>
    </location>
</feature>
<organism evidence="6 7">
    <name type="scientific">Panaeolus cyanescens</name>
    <dbReference type="NCBI Taxonomy" id="181874"/>
    <lineage>
        <taxon>Eukaryota</taxon>
        <taxon>Fungi</taxon>
        <taxon>Dikarya</taxon>
        <taxon>Basidiomycota</taxon>
        <taxon>Agaricomycotina</taxon>
        <taxon>Agaricomycetes</taxon>
        <taxon>Agaricomycetidae</taxon>
        <taxon>Agaricales</taxon>
        <taxon>Agaricineae</taxon>
        <taxon>Galeropsidaceae</taxon>
        <taxon>Panaeolus</taxon>
    </lineage>
</organism>
<proteinExistence type="predicted"/>
<comment type="caution">
    <text evidence="6">The sequence shown here is derived from an EMBL/GenBank/DDBJ whole genome shotgun (WGS) entry which is preliminary data.</text>
</comment>
<evidence type="ECO:0000256" key="3">
    <source>
        <dbReference type="ARBA" id="ARBA00022989"/>
    </source>
</evidence>
<feature type="transmembrane region" description="Helical" evidence="5">
    <location>
        <begin position="285"/>
        <end position="304"/>
    </location>
</feature>
<keyword evidence="7" id="KW-1185">Reference proteome</keyword>
<dbReference type="PANTHER" id="PTHR21576">
    <property type="entry name" value="UNCHARACTERIZED NODULIN-LIKE PROTEIN"/>
    <property type="match status" value="1"/>
</dbReference>
<feature type="transmembrane region" description="Helical" evidence="5">
    <location>
        <begin position="127"/>
        <end position="147"/>
    </location>
</feature>